<evidence type="ECO:0000256" key="5">
    <source>
        <dbReference type="SAM" id="SignalP"/>
    </source>
</evidence>
<gene>
    <name evidence="7" type="ORF">CcCBS67573_g05827</name>
</gene>
<dbReference type="OrthoDB" id="428177at2759"/>
<evidence type="ECO:0000256" key="4">
    <source>
        <dbReference type="PROSITE-ProRule" id="PRU01100"/>
    </source>
</evidence>
<proteinExistence type="inferred from homology"/>
<comment type="caution">
    <text evidence="7">The sequence shown here is derived from an EMBL/GenBank/DDBJ whole genome shotgun (WGS) entry which is preliminary data.</text>
</comment>
<comment type="similarity">
    <text evidence="1 4">Belongs to the glycosyl hydrolase 26 family.</text>
</comment>
<evidence type="ECO:0000313" key="8">
    <source>
        <dbReference type="Proteomes" id="UP000320333"/>
    </source>
</evidence>
<reference evidence="7 8" key="1">
    <citation type="journal article" date="2019" name="Sci. Rep.">
        <title>Comparative genomics of chytrid fungi reveal insights into the obligate biotrophic and pathogenic lifestyle of Synchytrium endobioticum.</title>
        <authorList>
            <person name="van de Vossenberg B.T.L.H."/>
            <person name="Warris S."/>
            <person name="Nguyen H.D.T."/>
            <person name="van Gent-Pelzer M.P.E."/>
            <person name="Joly D.L."/>
            <person name="van de Geest H.C."/>
            <person name="Bonants P.J.M."/>
            <person name="Smith D.S."/>
            <person name="Levesque C.A."/>
            <person name="van der Lee T.A.J."/>
        </authorList>
    </citation>
    <scope>NUCLEOTIDE SEQUENCE [LARGE SCALE GENOMIC DNA]</scope>
    <source>
        <strain evidence="7 8">CBS 675.73</strain>
    </source>
</reference>
<feature type="active site" description="Nucleophile" evidence="4">
    <location>
        <position position="262"/>
    </location>
</feature>
<feature type="active site" description="Proton donor" evidence="4">
    <location>
        <position position="159"/>
    </location>
</feature>
<evidence type="ECO:0000313" key="7">
    <source>
        <dbReference type="EMBL" id="TPX72497.1"/>
    </source>
</evidence>
<evidence type="ECO:0000256" key="2">
    <source>
        <dbReference type="ARBA" id="ARBA00022801"/>
    </source>
</evidence>
<feature type="domain" description="GH26" evidence="6">
    <location>
        <begin position="19"/>
        <end position="343"/>
    </location>
</feature>
<evidence type="ECO:0000259" key="6">
    <source>
        <dbReference type="PROSITE" id="PS51764"/>
    </source>
</evidence>
<feature type="signal peptide" evidence="5">
    <location>
        <begin position="1"/>
        <end position="21"/>
    </location>
</feature>
<dbReference type="InterPro" id="IPR022790">
    <property type="entry name" value="GH26_dom"/>
</dbReference>
<dbReference type="GO" id="GO:0016985">
    <property type="term" value="F:mannan endo-1,4-beta-mannosidase activity"/>
    <property type="evidence" value="ECO:0007669"/>
    <property type="project" value="InterPro"/>
</dbReference>
<dbReference type="InterPro" id="IPR000805">
    <property type="entry name" value="Glyco_hydro_26"/>
</dbReference>
<dbReference type="SUPFAM" id="SSF51445">
    <property type="entry name" value="(Trans)glycosidases"/>
    <property type="match status" value="1"/>
</dbReference>
<protein>
    <submittedName>
        <fullName evidence="7">Mannan endo-1,4-beta-mannosidase</fullName>
    </submittedName>
</protein>
<evidence type="ECO:0000256" key="1">
    <source>
        <dbReference type="ARBA" id="ARBA00007754"/>
    </source>
</evidence>
<dbReference type="AlphaFoldDB" id="A0A507FAA7"/>
<keyword evidence="3 4" id="KW-0326">Glycosidase</keyword>
<keyword evidence="5" id="KW-0732">Signal</keyword>
<accession>A0A507FAA7</accession>
<dbReference type="PROSITE" id="PS51764">
    <property type="entry name" value="GH26"/>
    <property type="match status" value="1"/>
</dbReference>
<evidence type="ECO:0000256" key="3">
    <source>
        <dbReference type="ARBA" id="ARBA00023295"/>
    </source>
</evidence>
<dbReference type="PANTHER" id="PTHR40079:SF4">
    <property type="entry name" value="GH26 DOMAIN-CONTAINING PROTEIN-RELATED"/>
    <property type="match status" value="1"/>
</dbReference>
<dbReference type="PANTHER" id="PTHR40079">
    <property type="entry name" value="MANNAN ENDO-1,4-BETA-MANNOSIDASE E-RELATED"/>
    <property type="match status" value="1"/>
</dbReference>
<dbReference type="InterPro" id="IPR017853">
    <property type="entry name" value="GH"/>
</dbReference>
<dbReference type="EMBL" id="QEAP01000223">
    <property type="protein sequence ID" value="TPX72497.1"/>
    <property type="molecule type" value="Genomic_DNA"/>
</dbReference>
<keyword evidence="2 4" id="KW-0378">Hydrolase</keyword>
<dbReference type="GO" id="GO:0006080">
    <property type="term" value="P:substituted mannan metabolic process"/>
    <property type="evidence" value="ECO:0007669"/>
    <property type="project" value="InterPro"/>
</dbReference>
<dbReference type="Proteomes" id="UP000320333">
    <property type="component" value="Unassembled WGS sequence"/>
</dbReference>
<dbReference type="Pfam" id="PF02156">
    <property type="entry name" value="Glyco_hydro_26"/>
    <property type="match status" value="1"/>
</dbReference>
<keyword evidence="8" id="KW-1185">Reference proteome</keyword>
<feature type="chain" id="PRO_5021298366" evidence="5">
    <location>
        <begin position="22"/>
        <end position="419"/>
    </location>
</feature>
<dbReference type="Gene3D" id="3.20.20.80">
    <property type="entry name" value="Glycosidases"/>
    <property type="match status" value="1"/>
</dbReference>
<name>A0A507FAA7_9FUNG</name>
<organism evidence="7 8">
    <name type="scientific">Chytriomyces confervae</name>
    <dbReference type="NCBI Taxonomy" id="246404"/>
    <lineage>
        <taxon>Eukaryota</taxon>
        <taxon>Fungi</taxon>
        <taxon>Fungi incertae sedis</taxon>
        <taxon>Chytridiomycota</taxon>
        <taxon>Chytridiomycota incertae sedis</taxon>
        <taxon>Chytridiomycetes</taxon>
        <taxon>Chytridiales</taxon>
        <taxon>Chytriomycetaceae</taxon>
        <taxon>Chytriomyces</taxon>
    </lineage>
</organism>
<sequence length="419" mass="45708">MFNSALLALPTVWILASLVHAQGLLTPGATPPAGFKFELGIWFADYGTPASFNKELGRNFASFQAAQSIPYGVENGKVIHGPEEQENQVLAAQRLDNVPSSWDDSTNASVFMTIYADYLAPNGSRGLEFVSDVAITRLATRLDSYRSTGRDVYMRWLPEMNGEWMLYGKQPQQYVETWRRMHAIFKRLAPKVQIVWSPNFDLPVADRSYWPGVEYVDIVGTSTYWKGFGYNSAIAVDYVASEIANVYNTYAKANNLPFIISEASGAWEQGPGRSPITGATFNATIDNVTQAELQRSFWAGILNPSFFAAFPLCRAAYIFEVAKQEEFFTDFRVLNNTAVASAFKGVVDAVDSAGYMRWATPVSKTSSATSTAVATSVATSSAVASVVSTTTTSSKSAAHTHLASAGMLGFVAALMMTIF</sequence>